<feature type="chain" id="PRO_5025535162" evidence="1">
    <location>
        <begin position="19"/>
        <end position="455"/>
    </location>
</feature>
<dbReference type="InterPro" id="IPR011041">
    <property type="entry name" value="Quinoprot_gluc/sorb_DH_b-prop"/>
</dbReference>
<organism evidence="3 4">
    <name type="scientific">Aaosphaeria arxii CBS 175.79</name>
    <dbReference type="NCBI Taxonomy" id="1450172"/>
    <lineage>
        <taxon>Eukaryota</taxon>
        <taxon>Fungi</taxon>
        <taxon>Dikarya</taxon>
        <taxon>Ascomycota</taxon>
        <taxon>Pezizomycotina</taxon>
        <taxon>Dothideomycetes</taxon>
        <taxon>Pleosporomycetidae</taxon>
        <taxon>Pleosporales</taxon>
        <taxon>Pleosporales incertae sedis</taxon>
        <taxon>Aaosphaeria</taxon>
    </lineage>
</organism>
<dbReference type="Gene3D" id="2.120.10.30">
    <property type="entry name" value="TolB, C-terminal domain"/>
    <property type="match status" value="1"/>
</dbReference>
<keyword evidence="4" id="KW-1185">Reference proteome</keyword>
<protein>
    <submittedName>
        <fullName evidence="3">Soluble quino protein glucose dehydrogenase</fullName>
    </submittedName>
</protein>
<evidence type="ECO:0000259" key="2">
    <source>
        <dbReference type="Pfam" id="PF22807"/>
    </source>
</evidence>
<dbReference type="PANTHER" id="PTHR47572">
    <property type="entry name" value="LIPOPROTEIN-RELATED"/>
    <property type="match status" value="1"/>
</dbReference>
<dbReference type="SUPFAM" id="SSF50952">
    <property type="entry name" value="Soluble quinoprotein glucose dehydrogenase"/>
    <property type="match status" value="1"/>
</dbReference>
<keyword evidence="1" id="KW-0732">Signal</keyword>
<name>A0A6A5Y173_9PLEO</name>
<dbReference type="EMBL" id="ML978067">
    <property type="protein sequence ID" value="KAF2018953.1"/>
    <property type="molecule type" value="Genomic_DNA"/>
</dbReference>
<evidence type="ECO:0000313" key="3">
    <source>
        <dbReference type="EMBL" id="KAF2018953.1"/>
    </source>
</evidence>
<dbReference type="GeneID" id="54287695"/>
<dbReference type="AlphaFoldDB" id="A0A6A5Y173"/>
<dbReference type="Proteomes" id="UP000799778">
    <property type="component" value="Unassembled WGS sequence"/>
</dbReference>
<sequence length="455" mass="48980">MLNQILFTLAVLQARAAAANCPSLTASYPAPSVASGYEARLVAQNLNKPRGLSFDNKGNLLVVEREKGISAFKVDSSDSCVSLQDKKTIVEDGSLNHGIEVSDDGKTLYASTIDEVFKYKYDSGKLSVNGKGESIINGMRTDGTVTRTLLLSRKSKNKLLVSRGSDENIDLSSVDINGGESQIRIFDPSKAGQKFTDGETLAWGLRNAVGLAEHPDGGGVWSADNNADNIERNGMEIHENNPAEELNYHGVLSDDQNSLKNKNYGYPLCYGVWEPSEIPSAGRLEVGQQFAIAAENASNQDAFCNSDRQAPRLVFQPHTSPIDLKFDTKGENLYLSLRGSWNKEDPVGYSVSVVKFGSDGQPTEGSTSTSALSPILSNSNTDECPGSCFRPAGLAWDKKGRLYMSSDATGEIYVITQSSGKALDTHLRASAASSTRQNTAAMLATLTALVFAYFL</sequence>
<proteinExistence type="predicted"/>
<dbReference type="InterPro" id="IPR011042">
    <property type="entry name" value="6-blade_b-propeller_TolB-like"/>
</dbReference>
<dbReference type="InterPro" id="IPR054539">
    <property type="entry name" value="Beta-prop_PDH"/>
</dbReference>
<gene>
    <name evidence="3" type="ORF">BU24DRAFT_439335</name>
</gene>
<reference evidence="3" key="1">
    <citation type="journal article" date="2020" name="Stud. Mycol.">
        <title>101 Dothideomycetes genomes: a test case for predicting lifestyles and emergence of pathogens.</title>
        <authorList>
            <person name="Haridas S."/>
            <person name="Albert R."/>
            <person name="Binder M."/>
            <person name="Bloem J."/>
            <person name="Labutti K."/>
            <person name="Salamov A."/>
            <person name="Andreopoulos B."/>
            <person name="Baker S."/>
            <person name="Barry K."/>
            <person name="Bills G."/>
            <person name="Bluhm B."/>
            <person name="Cannon C."/>
            <person name="Castanera R."/>
            <person name="Culley D."/>
            <person name="Daum C."/>
            <person name="Ezra D."/>
            <person name="Gonzalez J."/>
            <person name="Henrissat B."/>
            <person name="Kuo A."/>
            <person name="Liang C."/>
            <person name="Lipzen A."/>
            <person name="Lutzoni F."/>
            <person name="Magnuson J."/>
            <person name="Mondo S."/>
            <person name="Nolan M."/>
            <person name="Ohm R."/>
            <person name="Pangilinan J."/>
            <person name="Park H.-J."/>
            <person name="Ramirez L."/>
            <person name="Alfaro M."/>
            <person name="Sun H."/>
            <person name="Tritt A."/>
            <person name="Yoshinaga Y."/>
            <person name="Zwiers L.-H."/>
            <person name="Turgeon B."/>
            <person name="Goodwin S."/>
            <person name="Spatafora J."/>
            <person name="Crous P."/>
            <person name="Grigoriev I."/>
        </authorList>
    </citation>
    <scope>NUCLEOTIDE SEQUENCE</scope>
    <source>
        <strain evidence="3">CBS 175.79</strain>
    </source>
</reference>
<feature type="domain" description="Pyrroloquinoline quinone-dependent pyranose dehydrogenase beta-propeller" evidence="2">
    <location>
        <begin position="31"/>
        <end position="417"/>
    </location>
</feature>
<dbReference type="Pfam" id="PF22807">
    <property type="entry name" value="TrAA12"/>
    <property type="match status" value="1"/>
</dbReference>
<dbReference type="RefSeq" id="XP_033387292.1">
    <property type="nucleotide sequence ID" value="XM_033530298.1"/>
</dbReference>
<dbReference type="InterPro" id="IPR051262">
    <property type="entry name" value="SMP-30/CGR1_Lactonase"/>
</dbReference>
<dbReference type="PANTHER" id="PTHR47572:SF4">
    <property type="entry name" value="LACTONASE DRP35"/>
    <property type="match status" value="1"/>
</dbReference>
<dbReference type="OrthoDB" id="507128at2759"/>
<feature type="signal peptide" evidence="1">
    <location>
        <begin position="1"/>
        <end position="18"/>
    </location>
</feature>
<accession>A0A6A5Y173</accession>
<evidence type="ECO:0000256" key="1">
    <source>
        <dbReference type="SAM" id="SignalP"/>
    </source>
</evidence>
<evidence type="ECO:0000313" key="4">
    <source>
        <dbReference type="Proteomes" id="UP000799778"/>
    </source>
</evidence>